<gene>
    <name evidence="12" type="primary">LOC117647078</name>
</gene>
<name>A0A6P8ZAX4_THRPL</name>
<evidence type="ECO:0000256" key="2">
    <source>
        <dbReference type="ARBA" id="ARBA00001974"/>
    </source>
</evidence>
<protein>
    <recommendedName>
        <fullName evidence="9">Methionine synthase reductase</fullName>
        <ecNumber evidence="8">1.16.1.8</ecNumber>
    </recommendedName>
</protein>
<feature type="domain" description="FAD-binding FR-type" evidence="10">
    <location>
        <begin position="44"/>
        <end position="299"/>
    </location>
</feature>
<dbReference type="GO" id="GO:0009086">
    <property type="term" value="P:methionine biosynthetic process"/>
    <property type="evidence" value="ECO:0007669"/>
    <property type="project" value="TreeGrafter"/>
</dbReference>
<dbReference type="GO" id="GO:0005829">
    <property type="term" value="C:cytosol"/>
    <property type="evidence" value="ECO:0007669"/>
    <property type="project" value="TreeGrafter"/>
</dbReference>
<comment type="cofactor">
    <cofactor evidence="1">
        <name>FMN</name>
        <dbReference type="ChEBI" id="CHEBI:58210"/>
    </cofactor>
</comment>
<dbReference type="EC" id="1.16.1.8" evidence="8"/>
<keyword evidence="6" id="KW-0521">NADP</keyword>
<dbReference type="GO" id="GO:0030586">
    <property type="term" value="F:[methionine synthase] reductase (NADPH) activity"/>
    <property type="evidence" value="ECO:0007669"/>
    <property type="project" value="UniProtKB-EC"/>
</dbReference>
<dbReference type="InterPro" id="IPR001709">
    <property type="entry name" value="Flavoprot_Pyr_Nucl_cyt_Rdtase"/>
</dbReference>
<reference evidence="12" key="1">
    <citation type="submission" date="2025-08" db="UniProtKB">
        <authorList>
            <consortium name="RefSeq"/>
        </authorList>
    </citation>
    <scope>IDENTIFICATION</scope>
    <source>
        <tissue evidence="12">Total insect</tissue>
    </source>
</reference>
<keyword evidence="3" id="KW-0285">Flavoprotein</keyword>
<dbReference type="InterPro" id="IPR001433">
    <property type="entry name" value="OxRdtase_FAD/NAD-bd"/>
</dbReference>
<dbReference type="FunFam" id="3.40.50.80:FF:000001">
    <property type="entry name" value="NADPH--cytochrome P450 reductase 1"/>
    <property type="match status" value="1"/>
</dbReference>
<evidence type="ECO:0000256" key="9">
    <source>
        <dbReference type="ARBA" id="ARBA00040659"/>
    </source>
</evidence>
<dbReference type="FunFam" id="1.20.990.10:FF:000007">
    <property type="entry name" value="Methionine synthase reductase"/>
    <property type="match status" value="1"/>
</dbReference>
<evidence type="ECO:0000256" key="8">
    <source>
        <dbReference type="ARBA" id="ARBA00039088"/>
    </source>
</evidence>
<comment type="cofactor">
    <cofactor evidence="2">
        <name>FAD</name>
        <dbReference type="ChEBI" id="CHEBI:57692"/>
    </cofactor>
</comment>
<evidence type="ECO:0000256" key="7">
    <source>
        <dbReference type="ARBA" id="ARBA00023002"/>
    </source>
</evidence>
<dbReference type="GeneID" id="117647078"/>
<dbReference type="PANTHER" id="PTHR19384:SF84">
    <property type="entry name" value="METHIONINE SYNTHASE REDUCTASE"/>
    <property type="match status" value="1"/>
</dbReference>
<dbReference type="RefSeq" id="XP_034244477.1">
    <property type="nucleotide sequence ID" value="XM_034388586.1"/>
</dbReference>
<keyword evidence="5" id="KW-0274">FAD</keyword>
<dbReference type="Gene3D" id="1.20.990.10">
    <property type="entry name" value="NADPH-cytochrome p450 Reductase, Chain A, domain 3"/>
    <property type="match status" value="1"/>
</dbReference>
<evidence type="ECO:0000256" key="4">
    <source>
        <dbReference type="ARBA" id="ARBA00022643"/>
    </source>
</evidence>
<dbReference type="InterPro" id="IPR039261">
    <property type="entry name" value="FNR_nucleotide-bd"/>
</dbReference>
<evidence type="ECO:0000256" key="1">
    <source>
        <dbReference type="ARBA" id="ARBA00001917"/>
    </source>
</evidence>
<dbReference type="PANTHER" id="PTHR19384">
    <property type="entry name" value="NITRIC OXIDE SYNTHASE-RELATED"/>
    <property type="match status" value="1"/>
</dbReference>
<dbReference type="Pfam" id="PF00175">
    <property type="entry name" value="NAD_binding_1"/>
    <property type="match status" value="1"/>
</dbReference>
<dbReference type="InterPro" id="IPR017938">
    <property type="entry name" value="Riboflavin_synthase-like_b-brl"/>
</dbReference>
<dbReference type="InterPro" id="IPR023173">
    <property type="entry name" value="NADPH_Cyt_P450_Rdtase_alpha"/>
</dbReference>
<dbReference type="Gene3D" id="3.40.50.80">
    <property type="entry name" value="Nucleotide-binding domain of ferredoxin-NADP reductase (FNR) module"/>
    <property type="match status" value="1"/>
</dbReference>
<evidence type="ECO:0000313" key="12">
    <source>
        <dbReference type="RefSeq" id="XP_034244477.1"/>
    </source>
</evidence>
<dbReference type="GO" id="GO:0050667">
    <property type="term" value="P:homocysteine metabolic process"/>
    <property type="evidence" value="ECO:0007669"/>
    <property type="project" value="TreeGrafter"/>
</dbReference>
<dbReference type="InParanoid" id="A0A6P8ZAX4"/>
<dbReference type="OrthoDB" id="1856718at2759"/>
<dbReference type="InterPro" id="IPR003097">
    <property type="entry name" value="CysJ-like_FAD-binding"/>
</dbReference>
<dbReference type="PRINTS" id="PR00371">
    <property type="entry name" value="FPNCR"/>
</dbReference>
<sequence>MDGLPKLPAEYLEVNYDVSEAPASARTPLPAIGQIKAPLPFGVSDIYWADVVSANCLTSGDDVKKVYDLVLDVKNFPHTLVPGDTIGICPRNNSEEVEKLLDRLGVKDHLDIMCQISVRADCGKKKASVPPHIPEVSTLREIFESCLDLHAVPKKLFIRALLEYTSDPEDHESLSELCSRKGDGYTEWIASGRSYLEALLQDHRSCLPPINVVLEHMPRLLPRPYSIAYFSGEAETHVHIAFSLTEFIIPGGKRRGVCTGWLETLTAPLRRTSDGEAEAALCSQVEALSLSPEGKPSIQIPIFMRASSFFHAPADLSRPVIMIGPGVGVAPFVGFLQQREKQLKDKNLIKVSRCWLFYGCRYPLRDMIYSNEIKKHVLNGTLDRYMVAHSRDKSSPKYVQDNIRLHLQDVCQMILEEDAYIFVCGDAAGMARDVLSVIRDSIAKYKNIPKTEAQKILMELQAAGRYKEDTWTVQDDAVRMYSKAMADDKKRQEMNNAIVASGPEQTFVVCDVV</sequence>
<proteinExistence type="predicted"/>
<dbReference type="GO" id="GO:0010181">
    <property type="term" value="F:FMN binding"/>
    <property type="evidence" value="ECO:0007669"/>
    <property type="project" value="TreeGrafter"/>
</dbReference>
<evidence type="ECO:0000256" key="6">
    <source>
        <dbReference type="ARBA" id="ARBA00022857"/>
    </source>
</evidence>
<dbReference type="Proteomes" id="UP000515158">
    <property type="component" value="Unplaced"/>
</dbReference>
<dbReference type="KEGG" id="tpal:117647078"/>
<accession>A0A6P8ZAX4</accession>
<dbReference type="Gene3D" id="2.40.30.10">
    <property type="entry name" value="Translation factors"/>
    <property type="match status" value="1"/>
</dbReference>
<keyword evidence="7" id="KW-0560">Oxidoreductase</keyword>
<keyword evidence="11" id="KW-1185">Reference proteome</keyword>
<dbReference type="GO" id="GO:0050660">
    <property type="term" value="F:flavin adenine dinucleotide binding"/>
    <property type="evidence" value="ECO:0007669"/>
    <property type="project" value="TreeGrafter"/>
</dbReference>
<dbReference type="PROSITE" id="PS51384">
    <property type="entry name" value="FAD_FR"/>
    <property type="match status" value="1"/>
</dbReference>
<dbReference type="SUPFAM" id="SSF63380">
    <property type="entry name" value="Riboflavin synthase domain-like"/>
    <property type="match status" value="1"/>
</dbReference>
<evidence type="ECO:0000313" key="11">
    <source>
        <dbReference type="Proteomes" id="UP000515158"/>
    </source>
</evidence>
<evidence type="ECO:0000256" key="5">
    <source>
        <dbReference type="ARBA" id="ARBA00022827"/>
    </source>
</evidence>
<organism evidence="12">
    <name type="scientific">Thrips palmi</name>
    <name type="common">Melon thrips</name>
    <dbReference type="NCBI Taxonomy" id="161013"/>
    <lineage>
        <taxon>Eukaryota</taxon>
        <taxon>Metazoa</taxon>
        <taxon>Ecdysozoa</taxon>
        <taxon>Arthropoda</taxon>
        <taxon>Hexapoda</taxon>
        <taxon>Insecta</taxon>
        <taxon>Pterygota</taxon>
        <taxon>Neoptera</taxon>
        <taxon>Paraneoptera</taxon>
        <taxon>Thysanoptera</taxon>
        <taxon>Terebrantia</taxon>
        <taxon>Thripoidea</taxon>
        <taxon>Thripidae</taxon>
        <taxon>Thrips</taxon>
    </lineage>
</organism>
<dbReference type="AlphaFoldDB" id="A0A6P8ZAX4"/>
<evidence type="ECO:0000259" key="10">
    <source>
        <dbReference type="PROSITE" id="PS51384"/>
    </source>
</evidence>
<dbReference type="Pfam" id="PF00667">
    <property type="entry name" value="FAD_binding_1"/>
    <property type="match status" value="1"/>
</dbReference>
<dbReference type="SUPFAM" id="SSF52343">
    <property type="entry name" value="Ferredoxin reductase-like, C-terminal NADP-linked domain"/>
    <property type="match status" value="1"/>
</dbReference>
<dbReference type="InterPro" id="IPR017927">
    <property type="entry name" value="FAD-bd_FR_type"/>
</dbReference>
<evidence type="ECO:0000256" key="3">
    <source>
        <dbReference type="ARBA" id="ARBA00022630"/>
    </source>
</evidence>
<keyword evidence="4" id="KW-0288">FMN</keyword>